<feature type="compositionally biased region" description="Basic residues" evidence="7">
    <location>
        <begin position="65"/>
        <end position="76"/>
    </location>
</feature>
<keyword evidence="3 6" id="KW-0815">Transposition</keyword>
<comment type="function">
    <text evidence="1 6">Required for the transposition of the insertion element.</text>
</comment>
<accession>W2USJ5</accession>
<comment type="similarity">
    <text evidence="2 6">Belongs to the transposase mutator family.</text>
</comment>
<dbReference type="RefSeq" id="WP_200909596.1">
    <property type="nucleotide sequence ID" value="NZ_AYXY01000002.1"/>
</dbReference>
<evidence type="ECO:0000256" key="6">
    <source>
        <dbReference type="RuleBase" id="RU365089"/>
    </source>
</evidence>
<name>W2USJ5_9FLAO</name>
<dbReference type="GO" id="GO:0003677">
    <property type="term" value="F:DNA binding"/>
    <property type="evidence" value="ECO:0007669"/>
    <property type="project" value="UniProtKB-UniRule"/>
</dbReference>
<evidence type="ECO:0000256" key="1">
    <source>
        <dbReference type="ARBA" id="ARBA00002190"/>
    </source>
</evidence>
<evidence type="ECO:0000256" key="3">
    <source>
        <dbReference type="ARBA" id="ARBA00022578"/>
    </source>
</evidence>
<evidence type="ECO:0000256" key="5">
    <source>
        <dbReference type="ARBA" id="ARBA00023172"/>
    </source>
</evidence>
<evidence type="ECO:0000313" key="9">
    <source>
        <dbReference type="Proteomes" id="UP000018850"/>
    </source>
</evidence>
<dbReference type="GO" id="GO:0006313">
    <property type="term" value="P:DNA transposition"/>
    <property type="evidence" value="ECO:0007669"/>
    <property type="project" value="UniProtKB-UniRule"/>
</dbReference>
<organism evidence="8 9">
    <name type="scientific">Zhouia amylolytica AD3</name>
    <dbReference type="NCBI Taxonomy" id="1286632"/>
    <lineage>
        <taxon>Bacteria</taxon>
        <taxon>Pseudomonadati</taxon>
        <taxon>Bacteroidota</taxon>
        <taxon>Flavobacteriia</taxon>
        <taxon>Flavobacteriales</taxon>
        <taxon>Flavobacteriaceae</taxon>
        <taxon>Zhouia</taxon>
    </lineage>
</organism>
<proteinExistence type="inferred from homology"/>
<evidence type="ECO:0000256" key="7">
    <source>
        <dbReference type="SAM" id="MobiDB-lite"/>
    </source>
</evidence>
<dbReference type="PANTHER" id="PTHR33217:SF8">
    <property type="entry name" value="MUTATOR FAMILY TRANSPOSASE"/>
    <property type="match status" value="1"/>
</dbReference>
<keyword evidence="6" id="KW-0814">Transposable element</keyword>
<dbReference type="Proteomes" id="UP000018850">
    <property type="component" value="Unassembled WGS sequence"/>
</dbReference>
<sequence length="407" mass="47002">MITMSAKNKFNKEELEQLFEGALEQLKSTKKLEGSDGAFTPLLKKLLEASMEGEMDAHLKDSRPNRRNGKGSKKVKTSFGEVPLEPPRDRDGTYEPEILPKRQRSLGPALEQKILSLYSMGMSYRDIASHIKEMYDMELSPAQLTAITDRIWPEIEEWRSRPLDQVYPFVWLDALFYKVRQDGQIKSMAAYLVLGMNVEGEKDLLGIYLSQSESATFWLSVLSDLQARGVEDILIASIDNLKGFREAIQAVFPATDIQLCIVHQIRNAIRYVPFTDSREVVRDMKSIYKANTLEQAELALENFEDKWKKKYPAMVRSWKNNWEGLSTFFNYHPEIRNIMYTTNSIEGFNRQIRKATKTKGALPSERALLKLLYLVSIRTTRKWSRPRSWTKVINILIITYPERLGIT</sequence>
<feature type="region of interest" description="Disordered" evidence="7">
    <location>
        <begin position="54"/>
        <end position="95"/>
    </location>
</feature>
<dbReference type="PROSITE" id="PS01007">
    <property type="entry name" value="TRANSPOSASE_MUTATOR"/>
    <property type="match status" value="1"/>
</dbReference>
<reference evidence="9" key="1">
    <citation type="submission" date="2013-11" db="EMBL/GenBank/DDBJ databases">
        <title>Draft genome sequence from a member of Zhouia, isolated tidal flat.</title>
        <authorList>
            <person name="Jin H."/>
            <person name="Jeon C.O."/>
        </authorList>
    </citation>
    <scope>NUCLEOTIDE SEQUENCE [LARGE SCALE GENOMIC DNA]</scope>
    <source>
        <strain evidence="9">AD3</strain>
    </source>
</reference>
<keyword evidence="9" id="KW-1185">Reference proteome</keyword>
<dbReference type="EMBL" id="AYXY01000002">
    <property type="protein sequence ID" value="ETN96446.1"/>
    <property type="molecule type" value="Genomic_DNA"/>
</dbReference>
<comment type="caution">
    <text evidence="8">The sequence shown here is derived from an EMBL/GenBank/DDBJ whole genome shotgun (WGS) entry which is preliminary data.</text>
</comment>
<dbReference type="PATRIC" id="fig|1286632.3.peg.521"/>
<protein>
    <recommendedName>
        <fullName evidence="6">Mutator family transposase</fullName>
    </recommendedName>
</protein>
<dbReference type="GO" id="GO:0004803">
    <property type="term" value="F:transposase activity"/>
    <property type="evidence" value="ECO:0007669"/>
    <property type="project" value="UniProtKB-UniRule"/>
</dbReference>
<dbReference type="InterPro" id="IPR001207">
    <property type="entry name" value="Transposase_mutator"/>
</dbReference>
<evidence type="ECO:0000256" key="4">
    <source>
        <dbReference type="ARBA" id="ARBA00023125"/>
    </source>
</evidence>
<keyword evidence="5 6" id="KW-0233">DNA recombination</keyword>
<gene>
    <name evidence="8" type="ORF">P278_05240</name>
</gene>
<evidence type="ECO:0000313" key="8">
    <source>
        <dbReference type="EMBL" id="ETN96446.1"/>
    </source>
</evidence>
<dbReference type="PANTHER" id="PTHR33217">
    <property type="entry name" value="TRANSPOSASE FOR INSERTION SEQUENCE ELEMENT IS1081"/>
    <property type="match status" value="1"/>
</dbReference>
<evidence type="ECO:0000256" key="2">
    <source>
        <dbReference type="ARBA" id="ARBA00010961"/>
    </source>
</evidence>
<dbReference type="eggNOG" id="COG3328">
    <property type="taxonomic scope" value="Bacteria"/>
</dbReference>
<keyword evidence="4 6" id="KW-0238">DNA-binding</keyword>
<dbReference type="NCBIfam" id="NF033543">
    <property type="entry name" value="transpos_IS256"/>
    <property type="match status" value="1"/>
</dbReference>
<dbReference type="AlphaFoldDB" id="W2USJ5"/>
<dbReference type="Pfam" id="PF00872">
    <property type="entry name" value="Transposase_mut"/>
    <property type="match status" value="1"/>
</dbReference>
<reference evidence="8 9" key="2">
    <citation type="journal article" date="2016" name="Genome Announc.">
        <title>Draft Genome Sequence of Zhouia amylolytica AD3, Isolated from Tidal Flat Sediment.</title>
        <authorList>
            <person name="Jia B."/>
            <person name="Jin H.M."/>
            <person name="Lee H.J."/>
            <person name="Jeon C.O."/>
        </authorList>
    </citation>
    <scope>NUCLEOTIDE SEQUENCE [LARGE SCALE GENOMIC DNA]</scope>
    <source>
        <strain evidence="8 9">AD3</strain>
    </source>
</reference>
<feature type="compositionally biased region" description="Basic and acidic residues" evidence="7">
    <location>
        <begin position="55"/>
        <end position="64"/>
    </location>
</feature>